<evidence type="ECO:0000256" key="1">
    <source>
        <dbReference type="SAM" id="MobiDB-lite"/>
    </source>
</evidence>
<evidence type="ECO:0000256" key="2">
    <source>
        <dbReference type="SAM" id="Phobius"/>
    </source>
</evidence>
<feature type="transmembrane region" description="Helical" evidence="2">
    <location>
        <begin position="129"/>
        <end position="154"/>
    </location>
</feature>
<evidence type="ECO:0000313" key="3">
    <source>
        <dbReference type="EMBL" id="KAG2496029.1"/>
    </source>
</evidence>
<dbReference type="OrthoDB" id="1925898at2759"/>
<sequence length="160" mass="17758">MRLRPFVAAPRAITARPARSVLRRAEPPTNADGPSTSGVQAKEESLERLEASIRGKGTVPRPPSAGLARPIPIRGMTQTSNKIDSQYENMSEWKEGQLFPEGWDQMDLGKRLTELYLGRRGIIFWTNRVAFGAVFVILGSWVIFRFVGPALGLYKLAGDF</sequence>
<dbReference type="PANTHER" id="PTHR36347">
    <property type="entry name" value="EXPRESSED PROTEIN"/>
    <property type="match status" value="1"/>
</dbReference>
<feature type="compositionally biased region" description="Basic and acidic residues" evidence="1">
    <location>
        <begin position="41"/>
        <end position="53"/>
    </location>
</feature>
<accession>A0A836C1Z2</accession>
<evidence type="ECO:0000313" key="4">
    <source>
        <dbReference type="Proteomes" id="UP000612055"/>
    </source>
</evidence>
<reference evidence="3" key="1">
    <citation type="journal article" date="2020" name="bioRxiv">
        <title>Comparative genomics of Chlamydomonas.</title>
        <authorList>
            <person name="Craig R.J."/>
            <person name="Hasan A.R."/>
            <person name="Ness R.W."/>
            <person name="Keightley P.D."/>
        </authorList>
    </citation>
    <scope>NUCLEOTIDE SEQUENCE</scope>
    <source>
        <strain evidence="3">CCAP 11/70</strain>
    </source>
</reference>
<keyword evidence="2" id="KW-0472">Membrane</keyword>
<dbReference type="AlphaFoldDB" id="A0A836C1Z2"/>
<dbReference type="Proteomes" id="UP000612055">
    <property type="component" value="Unassembled WGS sequence"/>
</dbReference>
<keyword evidence="2" id="KW-1133">Transmembrane helix</keyword>
<feature type="region of interest" description="Disordered" evidence="1">
    <location>
        <begin position="18"/>
        <end position="73"/>
    </location>
</feature>
<keyword evidence="2" id="KW-0812">Transmembrane</keyword>
<organism evidence="3 4">
    <name type="scientific">Edaphochlamys debaryana</name>
    <dbReference type="NCBI Taxonomy" id="47281"/>
    <lineage>
        <taxon>Eukaryota</taxon>
        <taxon>Viridiplantae</taxon>
        <taxon>Chlorophyta</taxon>
        <taxon>core chlorophytes</taxon>
        <taxon>Chlorophyceae</taxon>
        <taxon>CS clade</taxon>
        <taxon>Chlamydomonadales</taxon>
        <taxon>Chlamydomonadales incertae sedis</taxon>
        <taxon>Edaphochlamys</taxon>
    </lineage>
</organism>
<dbReference type="EMBL" id="JAEHOE010000021">
    <property type="protein sequence ID" value="KAG2496029.1"/>
    <property type="molecule type" value="Genomic_DNA"/>
</dbReference>
<gene>
    <name evidence="3" type="ORF">HYH03_005951</name>
</gene>
<keyword evidence="4" id="KW-1185">Reference proteome</keyword>
<proteinExistence type="predicted"/>
<comment type="caution">
    <text evidence="3">The sequence shown here is derived from an EMBL/GenBank/DDBJ whole genome shotgun (WGS) entry which is preliminary data.</text>
</comment>
<protein>
    <submittedName>
        <fullName evidence="3">Uncharacterized protein</fullName>
    </submittedName>
</protein>
<dbReference type="PANTHER" id="PTHR36347:SF1">
    <property type="entry name" value="EXPRESSED PROTEIN"/>
    <property type="match status" value="1"/>
</dbReference>
<dbReference type="GO" id="GO:0009507">
    <property type="term" value="C:chloroplast"/>
    <property type="evidence" value="ECO:0007669"/>
    <property type="project" value="TreeGrafter"/>
</dbReference>
<name>A0A836C1Z2_9CHLO</name>